<evidence type="ECO:0000313" key="6">
    <source>
        <dbReference type="Proteomes" id="UP000034753"/>
    </source>
</evidence>
<dbReference type="InterPro" id="IPR011109">
    <property type="entry name" value="DNA_bind_recombinase_dom"/>
</dbReference>
<feature type="compositionally biased region" description="Polar residues" evidence="2">
    <location>
        <begin position="506"/>
        <end position="515"/>
    </location>
</feature>
<name>A0A0G0WQ87_9BACT</name>
<dbReference type="Proteomes" id="UP000034753">
    <property type="component" value="Unassembled WGS sequence"/>
</dbReference>
<dbReference type="GO" id="GO:0000150">
    <property type="term" value="F:DNA strand exchange activity"/>
    <property type="evidence" value="ECO:0007669"/>
    <property type="project" value="InterPro"/>
</dbReference>
<dbReference type="PROSITE" id="PS51736">
    <property type="entry name" value="RECOMBINASES_3"/>
    <property type="match status" value="1"/>
</dbReference>
<dbReference type="PROSITE" id="PS51737">
    <property type="entry name" value="RECOMBINASE_DNA_BIND"/>
    <property type="match status" value="1"/>
</dbReference>
<feature type="domain" description="Resolvase/invertase-type recombinase catalytic" evidence="3">
    <location>
        <begin position="15"/>
        <end position="161"/>
    </location>
</feature>
<dbReference type="InterPro" id="IPR050639">
    <property type="entry name" value="SSR_resolvase"/>
</dbReference>
<feature type="domain" description="Recombinase" evidence="4">
    <location>
        <begin position="168"/>
        <end position="276"/>
    </location>
</feature>
<organism evidence="5 6">
    <name type="scientific">Candidatus Daviesbacteria bacterium GW2011_GWB1_41_5</name>
    <dbReference type="NCBI Taxonomy" id="1618429"/>
    <lineage>
        <taxon>Bacteria</taxon>
        <taxon>Candidatus Daviesiibacteriota</taxon>
    </lineage>
</organism>
<feature type="region of interest" description="Disordered" evidence="2">
    <location>
        <begin position="490"/>
        <end position="515"/>
    </location>
</feature>
<dbReference type="InterPro" id="IPR006119">
    <property type="entry name" value="Resolv_N"/>
</dbReference>
<gene>
    <name evidence="5" type="ORF">UU67_C0004G0010</name>
</gene>
<evidence type="ECO:0000256" key="2">
    <source>
        <dbReference type="SAM" id="MobiDB-lite"/>
    </source>
</evidence>
<dbReference type="SMART" id="SM00857">
    <property type="entry name" value="Resolvase"/>
    <property type="match status" value="1"/>
</dbReference>
<dbReference type="GO" id="GO:0003677">
    <property type="term" value="F:DNA binding"/>
    <property type="evidence" value="ECO:0007669"/>
    <property type="project" value="InterPro"/>
</dbReference>
<dbReference type="InterPro" id="IPR038109">
    <property type="entry name" value="DNA_bind_recomb_sf"/>
</dbReference>
<evidence type="ECO:0000259" key="4">
    <source>
        <dbReference type="PROSITE" id="PS51737"/>
    </source>
</evidence>
<feature type="coiled-coil region" evidence="1">
    <location>
        <begin position="399"/>
        <end position="426"/>
    </location>
</feature>
<dbReference type="Pfam" id="PF13408">
    <property type="entry name" value="Zn_ribbon_recom"/>
    <property type="match status" value="1"/>
</dbReference>
<accession>A0A0G0WQ87</accession>
<dbReference type="InterPro" id="IPR025827">
    <property type="entry name" value="Zn_ribbon_recom_dom"/>
</dbReference>
<comment type="caution">
    <text evidence="5">The sequence shown here is derived from an EMBL/GenBank/DDBJ whole genome shotgun (WGS) entry which is preliminary data.</text>
</comment>
<protein>
    <submittedName>
        <fullName evidence="5">Recombinase</fullName>
    </submittedName>
</protein>
<keyword evidence="1" id="KW-0175">Coiled coil</keyword>
<dbReference type="EMBL" id="LCBN01000004">
    <property type="protein sequence ID" value="KKS14252.1"/>
    <property type="molecule type" value="Genomic_DNA"/>
</dbReference>
<reference evidence="5 6" key="1">
    <citation type="journal article" date="2015" name="Nature">
        <title>rRNA introns, odd ribosomes, and small enigmatic genomes across a large radiation of phyla.</title>
        <authorList>
            <person name="Brown C.T."/>
            <person name="Hug L.A."/>
            <person name="Thomas B.C."/>
            <person name="Sharon I."/>
            <person name="Castelle C.J."/>
            <person name="Singh A."/>
            <person name="Wilkins M.J."/>
            <person name="Williams K.H."/>
            <person name="Banfield J.F."/>
        </authorList>
    </citation>
    <scope>NUCLEOTIDE SEQUENCE [LARGE SCALE GENOMIC DNA]</scope>
</reference>
<dbReference type="Gene3D" id="3.90.1750.20">
    <property type="entry name" value="Putative Large Serine Recombinase, Chain B, Domain 2"/>
    <property type="match status" value="1"/>
</dbReference>
<evidence type="ECO:0000313" key="5">
    <source>
        <dbReference type="EMBL" id="KKS14252.1"/>
    </source>
</evidence>
<proteinExistence type="predicted"/>
<dbReference type="PANTHER" id="PTHR30461">
    <property type="entry name" value="DNA-INVERTASE FROM LAMBDOID PROPHAGE"/>
    <property type="match status" value="1"/>
</dbReference>
<sequence length="515" mass="58927">MEQTASNFNTINTQKFFLYARKSTDVEDKQVRSIPDQILELREYAKREGINIVEELIEKQSAKIPGRPVFNSMIDRLEKGEADGIVAWHPDRLARNSVDGGKIIYFVDIGKIKNLKFPQHWFENTPQGKFSLNMAFCQSKYFVDSLSENTKRGLRQKVKRGECPRLAPVGYLNNVVKKTIVVDKRKSSIVIKALEMFATGNYRIMDIGDFLARNGITTRGGKVIPSDQITHQILTNPFYYGHFRYLGEIHEGVHTPIITKKLWDKVQEVVQRRSKVITKERIPKPFLGLFRCGQCGFMITAEIQKGHTYYRCTKKSKTISCTQGYTREEELDRQLSDNIMTVSLRQDWAKEMLNKLSLEEKNVAQSCHAFVGSKQSEIKAINEKLQRLLDSYLEQDIERDAYLTKKAELLSQKKKLEEQILKFQQTQNAWLEPMKQWIMEAANAANIAREDNLEDKKVLALKIFGSNLKLTDKIVCSEALNPWAALRAAPPTRDSVGSTGIEPVTFRTSSGRSTS</sequence>
<dbReference type="AlphaFoldDB" id="A0A0G0WQ87"/>
<dbReference type="PANTHER" id="PTHR30461:SF23">
    <property type="entry name" value="DNA RECOMBINASE-RELATED"/>
    <property type="match status" value="1"/>
</dbReference>
<evidence type="ECO:0000256" key="1">
    <source>
        <dbReference type="SAM" id="Coils"/>
    </source>
</evidence>
<dbReference type="CDD" id="cd00338">
    <property type="entry name" value="Ser_Recombinase"/>
    <property type="match status" value="1"/>
</dbReference>
<dbReference type="SUPFAM" id="SSF53041">
    <property type="entry name" value="Resolvase-like"/>
    <property type="match status" value="1"/>
</dbReference>
<dbReference type="InterPro" id="IPR036162">
    <property type="entry name" value="Resolvase-like_N_sf"/>
</dbReference>
<evidence type="ECO:0000259" key="3">
    <source>
        <dbReference type="PROSITE" id="PS51736"/>
    </source>
</evidence>
<dbReference type="Pfam" id="PF00239">
    <property type="entry name" value="Resolvase"/>
    <property type="match status" value="1"/>
</dbReference>
<dbReference type="Gene3D" id="3.40.50.1390">
    <property type="entry name" value="Resolvase, N-terminal catalytic domain"/>
    <property type="match status" value="1"/>
</dbReference>
<dbReference type="Pfam" id="PF07508">
    <property type="entry name" value="Recombinase"/>
    <property type="match status" value="1"/>
</dbReference>